<feature type="domain" description="Response regulatory" evidence="8">
    <location>
        <begin position="2"/>
        <end position="116"/>
    </location>
</feature>
<keyword evidence="11" id="KW-1185">Reference proteome</keyword>
<dbReference type="FunFam" id="3.40.50.2300:FF:000002">
    <property type="entry name" value="DNA-binding response regulator PhoP"/>
    <property type="match status" value="1"/>
</dbReference>
<gene>
    <name evidence="10" type="ORF">LPC04_06305</name>
</gene>
<dbReference type="Pfam" id="PF00486">
    <property type="entry name" value="Trans_reg_C"/>
    <property type="match status" value="1"/>
</dbReference>
<feature type="DNA-binding region" description="OmpR/PhoB-type" evidence="7">
    <location>
        <begin position="124"/>
        <end position="218"/>
    </location>
</feature>
<dbReference type="PANTHER" id="PTHR48111:SF67">
    <property type="entry name" value="TRANSCRIPTIONAL REGULATORY PROTEIN TCTD"/>
    <property type="match status" value="1"/>
</dbReference>
<evidence type="ECO:0000313" key="11">
    <source>
        <dbReference type="Proteomes" id="UP001139353"/>
    </source>
</evidence>
<dbReference type="CDD" id="cd00383">
    <property type="entry name" value="trans_reg_C"/>
    <property type="match status" value="1"/>
</dbReference>
<dbReference type="CDD" id="cd17624">
    <property type="entry name" value="REC_OmpR_PmrA-like"/>
    <property type="match status" value="1"/>
</dbReference>
<keyword evidence="4 7" id="KW-0238">DNA-binding</keyword>
<dbReference type="InterPro" id="IPR016032">
    <property type="entry name" value="Sig_transdc_resp-reg_C-effctor"/>
</dbReference>
<dbReference type="Gene3D" id="1.10.10.10">
    <property type="entry name" value="Winged helix-like DNA-binding domain superfamily/Winged helix DNA-binding domain"/>
    <property type="match status" value="1"/>
</dbReference>
<dbReference type="PROSITE" id="PS50110">
    <property type="entry name" value="RESPONSE_REGULATORY"/>
    <property type="match status" value="1"/>
</dbReference>
<protein>
    <submittedName>
        <fullName evidence="10">Response regulator</fullName>
    </submittedName>
</protein>
<reference evidence="10" key="1">
    <citation type="submission" date="2021-11" db="EMBL/GenBank/DDBJ databases">
        <title>BS-T2-15 a new species belonging to the Comamonadaceae family isolated from the soil of a French oak forest.</title>
        <authorList>
            <person name="Mieszkin S."/>
            <person name="Alain K."/>
        </authorList>
    </citation>
    <scope>NUCLEOTIDE SEQUENCE</scope>
    <source>
        <strain evidence="10">BS-T2-15</strain>
    </source>
</reference>
<dbReference type="SUPFAM" id="SSF52172">
    <property type="entry name" value="CheY-like"/>
    <property type="match status" value="1"/>
</dbReference>
<feature type="modified residue" description="4-aspartylphosphate" evidence="6">
    <location>
        <position position="51"/>
    </location>
</feature>
<dbReference type="SMART" id="SM00448">
    <property type="entry name" value="REC"/>
    <property type="match status" value="1"/>
</dbReference>
<dbReference type="InterPro" id="IPR001867">
    <property type="entry name" value="OmpR/PhoB-type_DNA-bd"/>
</dbReference>
<sequence>MRVLLVEDDQMLGSAVLQALHDAAYAVDWVQDGATASTALDGHDYELVLLDLGLPRRDGIQVLRRMRSRGDATPVLVITARDSVDERIEGLDVGADDYLGKPFAVGELLARLRALVRRTGGATTSTLTNGIVSLELAEKRAVSNGVVHNLSHREFALLQALMLRPGAVLSRTQLEQSIYGWGEEVESNAVDVIIHGLRRKLGADRIRNVRGLGWRVEHAGPAGGGS</sequence>
<dbReference type="EMBL" id="JAJLJH010000001">
    <property type="protein sequence ID" value="MCK9685325.1"/>
    <property type="molecule type" value="Genomic_DNA"/>
</dbReference>
<dbReference type="InterPro" id="IPR001789">
    <property type="entry name" value="Sig_transdc_resp-reg_receiver"/>
</dbReference>
<dbReference type="PROSITE" id="PS51755">
    <property type="entry name" value="OMPR_PHOB"/>
    <property type="match status" value="1"/>
</dbReference>
<dbReference type="PANTHER" id="PTHR48111">
    <property type="entry name" value="REGULATOR OF RPOS"/>
    <property type="match status" value="1"/>
</dbReference>
<keyword evidence="3" id="KW-0805">Transcription regulation</keyword>
<name>A0A9X2C1T2_9BURK</name>
<dbReference type="Proteomes" id="UP001139353">
    <property type="component" value="Unassembled WGS sequence"/>
</dbReference>
<evidence type="ECO:0000256" key="7">
    <source>
        <dbReference type="PROSITE-ProRule" id="PRU01091"/>
    </source>
</evidence>
<dbReference type="GO" id="GO:0000156">
    <property type="term" value="F:phosphorelay response regulator activity"/>
    <property type="evidence" value="ECO:0007669"/>
    <property type="project" value="TreeGrafter"/>
</dbReference>
<evidence type="ECO:0000259" key="9">
    <source>
        <dbReference type="PROSITE" id="PS51755"/>
    </source>
</evidence>
<dbReference type="GO" id="GO:0005829">
    <property type="term" value="C:cytosol"/>
    <property type="evidence" value="ECO:0007669"/>
    <property type="project" value="TreeGrafter"/>
</dbReference>
<evidence type="ECO:0000259" key="8">
    <source>
        <dbReference type="PROSITE" id="PS50110"/>
    </source>
</evidence>
<dbReference type="GO" id="GO:0032993">
    <property type="term" value="C:protein-DNA complex"/>
    <property type="evidence" value="ECO:0007669"/>
    <property type="project" value="TreeGrafter"/>
</dbReference>
<feature type="domain" description="OmpR/PhoB-type" evidence="9">
    <location>
        <begin position="124"/>
        <end position="218"/>
    </location>
</feature>
<proteinExistence type="predicted"/>
<evidence type="ECO:0000256" key="3">
    <source>
        <dbReference type="ARBA" id="ARBA00023015"/>
    </source>
</evidence>
<evidence type="ECO:0000256" key="1">
    <source>
        <dbReference type="ARBA" id="ARBA00022553"/>
    </source>
</evidence>
<accession>A0A9X2C1T2</accession>
<dbReference type="GO" id="GO:0000976">
    <property type="term" value="F:transcription cis-regulatory region binding"/>
    <property type="evidence" value="ECO:0007669"/>
    <property type="project" value="TreeGrafter"/>
</dbReference>
<dbReference type="Gene3D" id="3.40.50.2300">
    <property type="match status" value="1"/>
</dbReference>
<dbReference type="AlphaFoldDB" id="A0A9X2C1T2"/>
<dbReference type="InterPro" id="IPR039420">
    <property type="entry name" value="WalR-like"/>
</dbReference>
<comment type="caution">
    <text evidence="10">The sequence shown here is derived from an EMBL/GenBank/DDBJ whole genome shotgun (WGS) entry which is preliminary data.</text>
</comment>
<evidence type="ECO:0000256" key="4">
    <source>
        <dbReference type="ARBA" id="ARBA00023125"/>
    </source>
</evidence>
<evidence type="ECO:0000313" key="10">
    <source>
        <dbReference type="EMBL" id="MCK9685325.1"/>
    </source>
</evidence>
<evidence type="ECO:0000256" key="6">
    <source>
        <dbReference type="PROSITE-ProRule" id="PRU00169"/>
    </source>
</evidence>
<dbReference type="Pfam" id="PF00072">
    <property type="entry name" value="Response_reg"/>
    <property type="match status" value="1"/>
</dbReference>
<dbReference type="Gene3D" id="6.10.250.690">
    <property type="match status" value="1"/>
</dbReference>
<dbReference type="InterPro" id="IPR011006">
    <property type="entry name" value="CheY-like_superfamily"/>
</dbReference>
<dbReference type="SUPFAM" id="SSF46894">
    <property type="entry name" value="C-terminal effector domain of the bipartite response regulators"/>
    <property type="match status" value="1"/>
</dbReference>
<keyword evidence="2" id="KW-0902">Two-component regulatory system</keyword>
<dbReference type="RefSeq" id="WP_275681332.1">
    <property type="nucleotide sequence ID" value="NZ_JAJLJH010000001.1"/>
</dbReference>
<evidence type="ECO:0000256" key="5">
    <source>
        <dbReference type="ARBA" id="ARBA00023163"/>
    </source>
</evidence>
<keyword evidence="5" id="KW-0804">Transcription</keyword>
<organism evidence="10 11">
    <name type="scientific">Scleromatobacter humisilvae</name>
    <dbReference type="NCBI Taxonomy" id="2897159"/>
    <lineage>
        <taxon>Bacteria</taxon>
        <taxon>Pseudomonadati</taxon>
        <taxon>Pseudomonadota</taxon>
        <taxon>Betaproteobacteria</taxon>
        <taxon>Burkholderiales</taxon>
        <taxon>Sphaerotilaceae</taxon>
        <taxon>Scleromatobacter</taxon>
    </lineage>
</organism>
<dbReference type="GO" id="GO:0006355">
    <property type="term" value="P:regulation of DNA-templated transcription"/>
    <property type="evidence" value="ECO:0007669"/>
    <property type="project" value="InterPro"/>
</dbReference>
<dbReference type="InterPro" id="IPR036388">
    <property type="entry name" value="WH-like_DNA-bd_sf"/>
</dbReference>
<dbReference type="SMART" id="SM00862">
    <property type="entry name" value="Trans_reg_C"/>
    <property type="match status" value="1"/>
</dbReference>
<evidence type="ECO:0000256" key="2">
    <source>
        <dbReference type="ARBA" id="ARBA00023012"/>
    </source>
</evidence>
<keyword evidence="1 6" id="KW-0597">Phosphoprotein</keyword>